<dbReference type="Proteomes" id="UP000799118">
    <property type="component" value="Unassembled WGS sequence"/>
</dbReference>
<evidence type="ECO:0000313" key="1">
    <source>
        <dbReference type="EMBL" id="KAE9405816.1"/>
    </source>
</evidence>
<protein>
    <submittedName>
        <fullName evidence="1">Uncharacterized protein</fullName>
    </submittedName>
</protein>
<proteinExistence type="predicted"/>
<sequence>MSIMEDTAYATKPFLPYRSSLSRSFLTPSLSDPWLTLSSLLALITIYTGYVYCQLTLLEPGSDAFHIANTTSPFGRSGGSDDGSQLHTSRDLGDNAFETLIVSAAGFVELKSQEPSGSTVTGTVSLG</sequence>
<gene>
    <name evidence="1" type="ORF">BT96DRAFT_305602</name>
</gene>
<reference evidence="1" key="1">
    <citation type="journal article" date="2019" name="Environ. Microbiol.">
        <title>Fungal ecological strategies reflected in gene transcription - a case study of two litter decomposers.</title>
        <authorList>
            <person name="Barbi F."/>
            <person name="Kohler A."/>
            <person name="Barry K."/>
            <person name="Baskaran P."/>
            <person name="Daum C."/>
            <person name="Fauchery L."/>
            <person name="Ihrmark K."/>
            <person name="Kuo A."/>
            <person name="LaButti K."/>
            <person name="Lipzen A."/>
            <person name="Morin E."/>
            <person name="Grigoriev I.V."/>
            <person name="Henrissat B."/>
            <person name="Lindahl B."/>
            <person name="Martin F."/>
        </authorList>
    </citation>
    <scope>NUCLEOTIDE SEQUENCE</scope>
    <source>
        <strain evidence="1">JB14</strain>
    </source>
</reference>
<organism evidence="1 2">
    <name type="scientific">Gymnopus androsaceus JB14</name>
    <dbReference type="NCBI Taxonomy" id="1447944"/>
    <lineage>
        <taxon>Eukaryota</taxon>
        <taxon>Fungi</taxon>
        <taxon>Dikarya</taxon>
        <taxon>Basidiomycota</taxon>
        <taxon>Agaricomycotina</taxon>
        <taxon>Agaricomycetes</taxon>
        <taxon>Agaricomycetidae</taxon>
        <taxon>Agaricales</taxon>
        <taxon>Marasmiineae</taxon>
        <taxon>Omphalotaceae</taxon>
        <taxon>Gymnopus</taxon>
    </lineage>
</organism>
<accession>A0A6A4I5I0</accession>
<name>A0A6A4I5I0_9AGAR</name>
<dbReference type="EMBL" id="ML769406">
    <property type="protein sequence ID" value="KAE9405816.1"/>
    <property type="molecule type" value="Genomic_DNA"/>
</dbReference>
<dbReference type="AlphaFoldDB" id="A0A6A4I5I0"/>
<keyword evidence="2" id="KW-1185">Reference proteome</keyword>
<evidence type="ECO:0000313" key="2">
    <source>
        <dbReference type="Proteomes" id="UP000799118"/>
    </source>
</evidence>